<gene>
    <name evidence="1" type="ORF">HF394_02830</name>
</gene>
<protein>
    <submittedName>
        <fullName evidence="1">Uncharacterized protein</fullName>
    </submittedName>
</protein>
<dbReference type="AlphaFoldDB" id="A0A7H8Q6P8"/>
<evidence type="ECO:0000313" key="1">
    <source>
        <dbReference type="EMBL" id="QKX49597.1"/>
    </source>
</evidence>
<reference evidence="2" key="2">
    <citation type="submission" date="2020-06" db="EMBL/GenBank/DDBJ databases">
        <title>Isolation of Planomicrobium glaciei.</title>
        <authorList>
            <person name="Malisova L."/>
            <person name="Safrankova R."/>
            <person name="Jakubu V."/>
            <person name="Spanelova P."/>
        </authorList>
    </citation>
    <scope>NUCLEOTIDE SEQUENCE [LARGE SCALE GENOMIC DNA]</scope>
    <source>
        <strain evidence="2">NRL-ATB46093</strain>
    </source>
</reference>
<keyword evidence="2" id="KW-1185">Reference proteome</keyword>
<dbReference type="Proteomes" id="UP000509222">
    <property type="component" value="Chromosome"/>
</dbReference>
<dbReference type="RefSeq" id="WP_176294046.1">
    <property type="nucleotide sequence ID" value="NZ_CP051177.1"/>
</dbReference>
<accession>A0A7H8Q6P8</accession>
<proteinExistence type="predicted"/>
<reference evidence="1 2" key="1">
    <citation type="submission" date="2020-04" db="EMBL/GenBank/DDBJ databases">
        <authorList>
            <person name="Pajer P."/>
            <person name="Broz P."/>
        </authorList>
    </citation>
    <scope>NUCLEOTIDE SEQUENCE [LARGE SCALE GENOMIC DNA]</scope>
    <source>
        <strain evidence="2">NRL-ATB46093</strain>
    </source>
</reference>
<name>A0A7H8Q6P8_9BACL</name>
<dbReference type="EMBL" id="CP051177">
    <property type="protein sequence ID" value="QKX49597.1"/>
    <property type="molecule type" value="Genomic_DNA"/>
</dbReference>
<sequence>MNNGTIQDAATSDVKNKRPDCMEGCRFLACFAAEANGDCLDRSPLKKCLFGTGKACWTSAAGQRRSRVPFHPISELQKDGGSALLSLYGKRKQGE</sequence>
<evidence type="ECO:0000313" key="2">
    <source>
        <dbReference type="Proteomes" id="UP000509222"/>
    </source>
</evidence>
<organism evidence="1 2">
    <name type="scientific">Planococcus glaciei</name>
    <dbReference type="NCBI Taxonomy" id="459472"/>
    <lineage>
        <taxon>Bacteria</taxon>
        <taxon>Bacillati</taxon>
        <taxon>Bacillota</taxon>
        <taxon>Bacilli</taxon>
        <taxon>Bacillales</taxon>
        <taxon>Caryophanaceae</taxon>
        <taxon>Planococcus</taxon>
    </lineage>
</organism>